<feature type="domain" description="AbiEi antitoxin N-terminal" evidence="2">
    <location>
        <begin position="3"/>
        <end position="48"/>
    </location>
</feature>
<evidence type="ECO:0000259" key="2">
    <source>
        <dbReference type="Pfam" id="PF13338"/>
    </source>
</evidence>
<proteinExistence type="predicted"/>
<evidence type="ECO:0000313" key="3">
    <source>
        <dbReference type="EMBL" id="TWF74505.1"/>
    </source>
</evidence>
<sequence length="293" mass="32681">MVLERVLVRQAGVVTLAQARACGISADTVRRRVRAGAWRELHPCVYLVGGHRLTDEARVRAAWMWARAARAVVTGPAAAYWHGMMDRAPAAVELTLPRAVHRKSRPGIGLRRRDLRPDDVVERREVTVADAPLAALETALVVPRGSVFLDRALQRHVRFPAVYRCYCRNIGRHGSAGMHRLLVAAADRADPAAERLLVTLLRRAGIGGWVLGYPFGPYRIDLAFPVERVAIEVDGWAWHIDAERFRTDRRKGNSLTRGGWDLLRFPWHTLDGEPAACIAEVEATLALARRRPA</sequence>
<dbReference type="Gene3D" id="3.40.960.10">
    <property type="entry name" value="VSR Endonuclease"/>
    <property type="match status" value="1"/>
</dbReference>
<dbReference type="AlphaFoldDB" id="A0A561SI71"/>
<dbReference type="InterPro" id="IPR025159">
    <property type="entry name" value="AbiEi_N"/>
</dbReference>
<dbReference type="InterPro" id="IPR007569">
    <property type="entry name" value="DUF559"/>
</dbReference>
<dbReference type="SUPFAM" id="SSF52980">
    <property type="entry name" value="Restriction endonuclease-like"/>
    <property type="match status" value="1"/>
</dbReference>
<keyword evidence="3" id="KW-0540">Nuclease</keyword>
<accession>A0A561SI71</accession>
<protein>
    <submittedName>
        <fullName evidence="3">Very-short-patch-repair endonuclease</fullName>
    </submittedName>
</protein>
<dbReference type="EMBL" id="VIWU01000001">
    <property type="protein sequence ID" value="TWF74505.1"/>
    <property type="molecule type" value="Genomic_DNA"/>
</dbReference>
<dbReference type="GO" id="GO:0004519">
    <property type="term" value="F:endonuclease activity"/>
    <property type="evidence" value="ECO:0007669"/>
    <property type="project" value="UniProtKB-KW"/>
</dbReference>
<keyword evidence="4" id="KW-1185">Reference proteome</keyword>
<dbReference type="RefSeq" id="WP_170308733.1">
    <property type="nucleotide sequence ID" value="NZ_VIWU01000001.1"/>
</dbReference>
<organism evidence="3 4">
    <name type="scientific">Pseudonocardia hierapolitana</name>
    <dbReference type="NCBI Taxonomy" id="1128676"/>
    <lineage>
        <taxon>Bacteria</taxon>
        <taxon>Bacillati</taxon>
        <taxon>Actinomycetota</taxon>
        <taxon>Actinomycetes</taxon>
        <taxon>Pseudonocardiales</taxon>
        <taxon>Pseudonocardiaceae</taxon>
        <taxon>Pseudonocardia</taxon>
    </lineage>
</organism>
<gene>
    <name evidence="3" type="ORF">FHX44_11386</name>
</gene>
<dbReference type="InterPro" id="IPR011335">
    <property type="entry name" value="Restrct_endonuc-II-like"/>
</dbReference>
<name>A0A561SI71_9PSEU</name>
<dbReference type="Pfam" id="PF04480">
    <property type="entry name" value="DUF559"/>
    <property type="match status" value="1"/>
</dbReference>
<feature type="domain" description="DUF559" evidence="1">
    <location>
        <begin position="189"/>
        <end position="284"/>
    </location>
</feature>
<dbReference type="Pfam" id="PF13338">
    <property type="entry name" value="AbiEi_4"/>
    <property type="match status" value="1"/>
</dbReference>
<keyword evidence="3" id="KW-0378">Hydrolase</keyword>
<comment type="caution">
    <text evidence="3">The sequence shown here is derived from an EMBL/GenBank/DDBJ whole genome shotgun (WGS) entry which is preliminary data.</text>
</comment>
<dbReference type="Proteomes" id="UP000321261">
    <property type="component" value="Unassembled WGS sequence"/>
</dbReference>
<evidence type="ECO:0000313" key="4">
    <source>
        <dbReference type="Proteomes" id="UP000321261"/>
    </source>
</evidence>
<evidence type="ECO:0000259" key="1">
    <source>
        <dbReference type="Pfam" id="PF04480"/>
    </source>
</evidence>
<reference evidence="3 4" key="1">
    <citation type="submission" date="2019-06" db="EMBL/GenBank/DDBJ databases">
        <title>Sequencing the genomes of 1000 actinobacteria strains.</title>
        <authorList>
            <person name="Klenk H.-P."/>
        </authorList>
    </citation>
    <scope>NUCLEOTIDE SEQUENCE [LARGE SCALE GENOMIC DNA]</scope>
    <source>
        <strain evidence="3 4">DSM 45671</strain>
    </source>
</reference>
<keyword evidence="3" id="KW-0255">Endonuclease</keyword>